<keyword evidence="4" id="KW-1185">Reference proteome</keyword>
<feature type="region of interest" description="Disordered" evidence="1">
    <location>
        <begin position="124"/>
        <end position="216"/>
    </location>
</feature>
<dbReference type="Proteomes" id="UP000008810">
    <property type="component" value="Chromosome 3"/>
</dbReference>
<dbReference type="EnsemblPlants" id="PNT68794">
    <property type="protein sequence ID" value="PNT68794"/>
    <property type="gene ID" value="BRADI_3g45320v3"/>
</dbReference>
<feature type="compositionally biased region" description="Basic residues" evidence="1">
    <location>
        <begin position="45"/>
        <end position="54"/>
    </location>
</feature>
<dbReference type="EMBL" id="CM000882">
    <property type="protein sequence ID" value="PNT68795.1"/>
    <property type="molecule type" value="Genomic_DNA"/>
</dbReference>
<gene>
    <name evidence="3" type="primary">LOC100846827</name>
    <name evidence="2" type="ORF">BRADI_3g45320v3</name>
</gene>
<dbReference type="EnsemblPlants" id="PNT68795">
    <property type="protein sequence ID" value="PNT68795"/>
    <property type="gene ID" value="BRADI_3g45320v3"/>
</dbReference>
<name>I1IAC9_BRADI</name>
<evidence type="ECO:0000313" key="2">
    <source>
        <dbReference type="EMBL" id="PNT68795.1"/>
    </source>
</evidence>
<feature type="compositionally biased region" description="Polar residues" evidence="1">
    <location>
        <begin position="32"/>
        <end position="44"/>
    </location>
</feature>
<protein>
    <submittedName>
        <fullName evidence="2 3">Uncharacterized protein</fullName>
    </submittedName>
</protein>
<evidence type="ECO:0000313" key="3">
    <source>
        <dbReference type="EnsemblPlants" id="PNT68794"/>
    </source>
</evidence>
<dbReference type="OMA" id="LPTXPAV"/>
<reference evidence="2 3" key="1">
    <citation type="journal article" date="2010" name="Nature">
        <title>Genome sequencing and analysis of the model grass Brachypodium distachyon.</title>
        <authorList>
            <consortium name="International Brachypodium Initiative"/>
        </authorList>
    </citation>
    <scope>NUCLEOTIDE SEQUENCE [LARGE SCALE GENOMIC DNA]</scope>
    <source>
        <strain evidence="2">Bd21</strain>
        <strain evidence="3">cv. Bd21</strain>
    </source>
</reference>
<dbReference type="EMBL" id="CM000882">
    <property type="protein sequence ID" value="PNT68794.1"/>
    <property type="molecule type" value="Genomic_DNA"/>
</dbReference>
<accession>I1IAC9</accession>
<reference evidence="3" key="3">
    <citation type="submission" date="2018-08" db="UniProtKB">
        <authorList>
            <consortium name="EnsemblPlants"/>
        </authorList>
    </citation>
    <scope>IDENTIFICATION</scope>
    <source>
        <strain evidence="3">cv. Bd21</strain>
    </source>
</reference>
<dbReference type="PANTHER" id="PTHR34662">
    <property type="entry name" value="OS04G0422700 PROTEIN"/>
    <property type="match status" value="1"/>
</dbReference>
<feature type="compositionally biased region" description="Basic and acidic residues" evidence="1">
    <location>
        <begin position="141"/>
        <end position="169"/>
    </location>
</feature>
<feature type="compositionally biased region" description="Low complexity" evidence="1">
    <location>
        <begin position="171"/>
        <end position="204"/>
    </location>
</feature>
<feature type="region of interest" description="Disordered" evidence="1">
    <location>
        <begin position="29"/>
        <end position="69"/>
    </location>
</feature>
<evidence type="ECO:0000313" key="4">
    <source>
        <dbReference type="Proteomes" id="UP000008810"/>
    </source>
</evidence>
<sequence>MCGAVRCLLFTPTTCCRAAPRLLVASKLPAPASTNPKNSNSSARTKFKSSRSQKPRVGEEQGKKGEREMGDATLSNVQCYFSLLTSLLLCSWFLHPSQAFKLHGAGYGAEEKVPLTFIVPEPSPGLSPLAAPPPVTGADDDGMRPRLPTERWRRGRGEERRGKGEERHGAHAPAPALAPSSSPGPSRAPAPASAEAPAPDSGSGTPFIESSPAVPVPRGVTDTATILPMSAPGVKRQDVGGAALVRPGMVPVVVGFIMMASLGTLC</sequence>
<reference evidence="2" key="2">
    <citation type="submission" date="2017-06" db="EMBL/GenBank/DDBJ databases">
        <title>WGS assembly of Brachypodium distachyon.</title>
        <authorList>
            <consortium name="The International Brachypodium Initiative"/>
            <person name="Lucas S."/>
            <person name="Harmon-Smith M."/>
            <person name="Lail K."/>
            <person name="Tice H."/>
            <person name="Grimwood J."/>
            <person name="Bruce D."/>
            <person name="Barry K."/>
            <person name="Shu S."/>
            <person name="Lindquist E."/>
            <person name="Wang M."/>
            <person name="Pitluck S."/>
            <person name="Vogel J.P."/>
            <person name="Garvin D.F."/>
            <person name="Mockler T.C."/>
            <person name="Schmutz J."/>
            <person name="Rokhsar D."/>
            <person name="Bevan M.W."/>
        </authorList>
    </citation>
    <scope>NUCLEOTIDE SEQUENCE</scope>
    <source>
        <strain evidence="2">Bd21</strain>
    </source>
</reference>
<dbReference type="GeneID" id="100846827"/>
<dbReference type="PANTHER" id="PTHR34662:SF9">
    <property type="match status" value="1"/>
</dbReference>
<dbReference type="Gramene" id="PNT68794">
    <property type="protein sequence ID" value="PNT68794"/>
    <property type="gene ID" value="BRADI_3g45320v3"/>
</dbReference>
<dbReference type="AlphaFoldDB" id="I1IAC9"/>
<proteinExistence type="predicted"/>
<feature type="compositionally biased region" description="Basic and acidic residues" evidence="1">
    <location>
        <begin position="56"/>
        <end position="69"/>
    </location>
</feature>
<evidence type="ECO:0000256" key="1">
    <source>
        <dbReference type="SAM" id="MobiDB-lite"/>
    </source>
</evidence>
<organism evidence="2">
    <name type="scientific">Brachypodium distachyon</name>
    <name type="common">Purple false brome</name>
    <name type="synonym">Trachynia distachya</name>
    <dbReference type="NCBI Taxonomy" id="15368"/>
    <lineage>
        <taxon>Eukaryota</taxon>
        <taxon>Viridiplantae</taxon>
        <taxon>Streptophyta</taxon>
        <taxon>Embryophyta</taxon>
        <taxon>Tracheophyta</taxon>
        <taxon>Spermatophyta</taxon>
        <taxon>Magnoliopsida</taxon>
        <taxon>Liliopsida</taxon>
        <taxon>Poales</taxon>
        <taxon>Poaceae</taxon>
        <taxon>BOP clade</taxon>
        <taxon>Pooideae</taxon>
        <taxon>Stipodae</taxon>
        <taxon>Brachypodieae</taxon>
        <taxon>Brachypodium</taxon>
    </lineage>
</organism>
<dbReference type="RefSeq" id="XP_024316292.1">
    <property type="nucleotide sequence ID" value="XM_024460524.1"/>
</dbReference>
<dbReference type="HOGENOM" id="CLU_091493_0_0_1"/>
<dbReference type="eggNOG" id="ENOG502R84B">
    <property type="taxonomic scope" value="Eukaryota"/>
</dbReference>
<dbReference type="Gramene" id="PNT68795">
    <property type="protein sequence ID" value="PNT68795"/>
    <property type="gene ID" value="BRADI_3g45320v3"/>
</dbReference>
<feature type="compositionally biased region" description="Pro residues" evidence="1">
    <location>
        <begin position="124"/>
        <end position="135"/>
    </location>
</feature>
<dbReference type="OrthoDB" id="10259572at2759"/>